<dbReference type="InterPro" id="IPR020846">
    <property type="entry name" value="MFS_dom"/>
</dbReference>
<evidence type="ECO:0000256" key="3">
    <source>
        <dbReference type="ARBA" id="ARBA00022989"/>
    </source>
</evidence>
<dbReference type="OrthoDB" id="9812221at2"/>
<dbReference type="InterPro" id="IPR036259">
    <property type="entry name" value="MFS_trans_sf"/>
</dbReference>
<evidence type="ECO:0000313" key="7">
    <source>
        <dbReference type="EMBL" id="MZQ91101.1"/>
    </source>
</evidence>
<feature type="domain" description="Major facilitator superfamily (MFS) profile" evidence="6">
    <location>
        <begin position="18"/>
        <end position="482"/>
    </location>
</feature>
<gene>
    <name evidence="7" type="ORF">GS660_18580</name>
</gene>
<evidence type="ECO:0000259" key="6">
    <source>
        <dbReference type="PROSITE" id="PS50850"/>
    </source>
</evidence>
<feature type="transmembrane region" description="Helical" evidence="5">
    <location>
        <begin position="362"/>
        <end position="386"/>
    </location>
</feature>
<dbReference type="RefSeq" id="WP_161348485.1">
    <property type="nucleotide sequence ID" value="NZ_BMGW01000015.1"/>
</dbReference>
<keyword evidence="3 5" id="KW-1133">Transmembrane helix</keyword>
<feature type="transmembrane region" description="Helical" evidence="5">
    <location>
        <begin position="407"/>
        <end position="431"/>
    </location>
</feature>
<feature type="transmembrane region" description="Helical" evidence="5">
    <location>
        <begin position="337"/>
        <end position="356"/>
    </location>
</feature>
<feature type="transmembrane region" description="Helical" evidence="5">
    <location>
        <begin position="53"/>
        <end position="75"/>
    </location>
</feature>
<evidence type="ECO:0000256" key="5">
    <source>
        <dbReference type="SAM" id="Phobius"/>
    </source>
</evidence>
<proteinExistence type="predicted"/>
<dbReference type="SUPFAM" id="SSF103473">
    <property type="entry name" value="MFS general substrate transporter"/>
    <property type="match status" value="1"/>
</dbReference>
<dbReference type="PANTHER" id="PTHR23501:SF197">
    <property type="entry name" value="COMD"/>
    <property type="match status" value="1"/>
</dbReference>
<keyword evidence="8" id="KW-1185">Reference proteome</keyword>
<dbReference type="PRINTS" id="PR01036">
    <property type="entry name" value="TCRTETB"/>
</dbReference>
<reference evidence="7 8" key="1">
    <citation type="submission" date="2020-01" db="EMBL/GenBank/DDBJ databases">
        <title>Frigidibacter albus SP32T (=CGMCC 1.13995T).</title>
        <authorList>
            <person name="Liao X."/>
        </authorList>
    </citation>
    <scope>NUCLEOTIDE SEQUENCE [LARGE SCALE GENOMIC DNA]</scope>
    <source>
        <strain evidence="7 8">SP32</strain>
    </source>
</reference>
<keyword evidence="2 5" id="KW-0812">Transmembrane</keyword>
<dbReference type="Gene3D" id="1.20.1250.20">
    <property type="entry name" value="MFS general substrate transporter like domains"/>
    <property type="match status" value="1"/>
</dbReference>
<feature type="transmembrane region" description="Helical" evidence="5">
    <location>
        <begin position="82"/>
        <end position="102"/>
    </location>
</feature>
<evidence type="ECO:0000256" key="4">
    <source>
        <dbReference type="ARBA" id="ARBA00023136"/>
    </source>
</evidence>
<feature type="transmembrane region" description="Helical" evidence="5">
    <location>
        <begin position="141"/>
        <end position="161"/>
    </location>
</feature>
<dbReference type="GO" id="GO:0005886">
    <property type="term" value="C:plasma membrane"/>
    <property type="evidence" value="ECO:0007669"/>
    <property type="project" value="TreeGrafter"/>
</dbReference>
<keyword evidence="4 5" id="KW-0472">Membrane</keyword>
<evidence type="ECO:0000256" key="2">
    <source>
        <dbReference type="ARBA" id="ARBA00022692"/>
    </source>
</evidence>
<dbReference type="Pfam" id="PF07690">
    <property type="entry name" value="MFS_1"/>
    <property type="match status" value="1"/>
</dbReference>
<dbReference type="PANTHER" id="PTHR23501">
    <property type="entry name" value="MAJOR FACILITATOR SUPERFAMILY"/>
    <property type="match status" value="1"/>
</dbReference>
<comment type="subcellular location">
    <subcellularLocation>
        <location evidence="1">Membrane</location>
        <topology evidence="1">Multi-pass membrane protein</topology>
    </subcellularLocation>
</comment>
<dbReference type="PROSITE" id="PS00217">
    <property type="entry name" value="SUGAR_TRANSPORT_2"/>
    <property type="match status" value="1"/>
</dbReference>
<dbReference type="GO" id="GO:0022857">
    <property type="term" value="F:transmembrane transporter activity"/>
    <property type="evidence" value="ECO:0007669"/>
    <property type="project" value="InterPro"/>
</dbReference>
<evidence type="ECO:0000313" key="8">
    <source>
        <dbReference type="Proteomes" id="UP000477083"/>
    </source>
</evidence>
<feature type="transmembrane region" description="Helical" evidence="5">
    <location>
        <begin position="167"/>
        <end position="188"/>
    </location>
</feature>
<feature type="transmembrane region" description="Helical" evidence="5">
    <location>
        <begin position="200"/>
        <end position="221"/>
    </location>
</feature>
<dbReference type="InterPro" id="IPR011701">
    <property type="entry name" value="MFS"/>
</dbReference>
<name>A0A6L8VMS9_9RHOB</name>
<dbReference type="AlphaFoldDB" id="A0A6L8VMS9"/>
<dbReference type="PROSITE" id="PS50850">
    <property type="entry name" value="MFS"/>
    <property type="match status" value="1"/>
</dbReference>
<evidence type="ECO:0000256" key="1">
    <source>
        <dbReference type="ARBA" id="ARBA00004141"/>
    </source>
</evidence>
<protein>
    <submittedName>
        <fullName evidence="7">MFS transporter</fullName>
    </submittedName>
</protein>
<dbReference type="Gene3D" id="1.20.1720.10">
    <property type="entry name" value="Multidrug resistance protein D"/>
    <property type="match status" value="1"/>
</dbReference>
<feature type="transmembrane region" description="Helical" evidence="5">
    <location>
        <begin position="233"/>
        <end position="250"/>
    </location>
</feature>
<feature type="transmembrane region" description="Helical" evidence="5">
    <location>
        <begin position="308"/>
        <end position="330"/>
    </location>
</feature>
<dbReference type="EMBL" id="WWNR01000015">
    <property type="protein sequence ID" value="MZQ91101.1"/>
    <property type="molecule type" value="Genomic_DNA"/>
</dbReference>
<feature type="transmembrane region" description="Helical" evidence="5">
    <location>
        <begin position="451"/>
        <end position="474"/>
    </location>
</feature>
<feature type="transmembrane region" description="Helical" evidence="5">
    <location>
        <begin position="108"/>
        <end position="129"/>
    </location>
</feature>
<feature type="transmembrane region" description="Helical" evidence="5">
    <location>
        <begin position="271"/>
        <end position="296"/>
    </location>
</feature>
<dbReference type="Proteomes" id="UP000477083">
    <property type="component" value="Unassembled WGS sequence"/>
</dbReference>
<organism evidence="7 8">
    <name type="scientific">Frigidibacter albus</name>
    <dbReference type="NCBI Taxonomy" id="1465486"/>
    <lineage>
        <taxon>Bacteria</taxon>
        <taxon>Pseudomonadati</taxon>
        <taxon>Pseudomonadota</taxon>
        <taxon>Alphaproteobacteria</taxon>
        <taxon>Rhodobacterales</taxon>
        <taxon>Paracoccaceae</taxon>
        <taxon>Frigidibacter</taxon>
    </lineage>
</organism>
<comment type="caution">
    <text evidence="7">The sequence shown here is derived from an EMBL/GenBank/DDBJ whole genome shotgun (WGS) entry which is preliminary data.</text>
</comment>
<dbReference type="InterPro" id="IPR005829">
    <property type="entry name" value="Sugar_transporter_CS"/>
</dbReference>
<sequence length="482" mass="49661">MTPLPEDRARMRATFMRLFPGLSLVMAIAVADNTLVATALPTIAADLGNPERVSLVVVAYMLAAMLAAPVYGLLGDLFGLRLVLFAALGLFTTGSLLCTLAPSLPVLVVFRVLQGLGGGGLMVLAQALLSQAISPRERGRFQGYLASIVVCSQGLAPALGAPLTAAFGWPAVFLLNLPLAALSFVLLLRVPALPGRGGAFRLDIVGITLLALTLSAAMSALMALQDIARSDGLRLAASACATAVLIALLFRNQSRSSYPLIPIALLRNPTILLSDLVAMAHGAFLVATIVLIPTLFRVRYGLTTAELGLTIMPMSLGMIVGASIIGNLVTRTGRTTIWGMVGMAIGAGLMFTAAALPCLTQGQMAAMLFGLGICSSTVMGPVQIMIATAAGREHLGSASASVQFARILGTALGTALTSALLFLTLACSGVSETFVARLTSTAAGPVLWDPAIDIAFSAVFVLLGLFAASGGLLLSRISLTKV</sequence>
<accession>A0A6L8VMS9</accession>